<protein>
    <recommendedName>
        <fullName evidence="8">Cyclin-dependent kinase 2 homolog</fullName>
    </recommendedName>
    <alternativeName>
        <fullName evidence="9">Cell division control protein 2 homolog</fullName>
    </alternativeName>
    <alternativeName>
        <fullName evidence="10">cdc2-related kinase 2</fullName>
    </alternativeName>
</protein>
<dbReference type="PANTHER" id="PTHR24056:SF546">
    <property type="entry name" value="CYCLIN-DEPENDENT KINASE 12"/>
    <property type="match status" value="1"/>
</dbReference>
<comment type="subunit">
    <text evidence="7">May form a complex composed of at least the catalytic subunit CRK2 and a cyclin.</text>
</comment>
<dbReference type="PROSITE" id="PS00107">
    <property type="entry name" value="PROTEIN_KINASE_ATP"/>
    <property type="match status" value="1"/>
</dbReference>
<dbReference type="PROSITE" id="PS50011">
    <property type="entry name" value="PROTEIN_KINASE_DOM"/>
    <property type="match status" value="1"/>
</dbReference>
<feature type="region of interest" description="Disordered" evidence="12">
    <location>
        <begin position="428"/>
        <end position="448"/>
    </location>
</feature>
<feature type="region of interest" description="Disordered" evidence="12">
    <location>
        <begin position="550"/>
        <end position="795"/>
    </location>
</feature>
<evidence type="ECO:0000256" key="12">
    <source>
        <dbReference type="SAM" id="MobiDB-lite"/>
    </source>
</evidence>
<dbReference type="FunFam" id="1.10.510.10:FF:000624">
    <property type="entry name" value="Mitogen-activated protein kinase"/>
    <property type="match status" value="1"/>
</dbReference>
<keyword evidence="6 11" id="KW-0067">ATP-binding</keyword>
<dbReference type="GO" id="GO:0005524">
    <property type="term" value="F:ATP binding"/>
    <property type="evidence" value="ECO:0007669"/>
    <property type="project" value="UniProtKB-UniRule"/>
</dbReference>
<feature type="region of interest" description="Disordered" evidence="12">
    <location>
        <begin position="485"/>
        <end position="513"/>
    </location>
</feature>
<accession>A0AAD3DF54</accession>
<dbReference type="Proteomes" id="UP001054902">
    <property type="component" value="Unassembled WGS sequence"/>
</dbReference>
<dbReference type="Pfam" id="PF00069">
    <property type="entry name" value="Pkinase"/>
    <property type="match status" value="1"/>
</dbReference>
<evidence type="ECO:0000313" key="15">
    <source>
        <dbReference type="Proteomes" id="UP001054902"/>
    </source>
</evidence>
<proteinExistence type="inferred from homology"/>
<evidence type="ECO:0000256" key="4">
    <source>
        <dbReference type="ARBA" id="ARBA00022741"/>
    </source>
</evidence>
<feature type="domain" description="Protein kinase" evidence="13">
    <location>
        <begin position="130"/>
        <end position="482"/>
    </location>
</feature>
<feature type="compositionally biased region" description="Basic and acidic residues" evidence="12">
    <location>
        <begin position="676"/>
        <end position="724"/>
    </location>
</feature>
<evidence type="ECO:0000256" key="11">
    <source>
        <dbReference type="PROSITE-ProRule" id="PRU10141"/>
    </source>
</evidence>
<evidence type="ECO:0000256" key="2">
    <source>
        <dbReference type="ARBA" id="ARBA00022527"/>
    </source>
</evidence>
<comment type="caution">
    <text evidence="14">The sequence shown here is derived from an EMBL/GenBank/DDBJ whole genome shotgun (WGS) entry which is preliminary data.</text>
</comment>
<evidence type="ECO:0000256" key="7">
    <source>
        <dbReference type="ARBA" id="ARBA00038543"/>
    </source>
</evidence>
<dbReference type="AlphaFoldDB" id="A0AAD3DF54"/>
<evidence type="ECO:0000259" key="13">
    <source>
        <dbReference type="PROSITE" id="PS50011"/>
    </source>
</evidence>
<dbReference type="SMART" id="SM00220">
    <property type="entry name" value="S_TKc"/>
    <property type="match status" value="1"/>
</dbReference>
<organism evidence="14 15">
    <name type="scientific">Chaetoceros tenuissimus</name>
    <dbReference type="NCBI Taxonomy" id="426638"/>
    <lineage>
        <taxon>Eukaryota</taxon>
        <taxon>Sar</taxon>
        <taxon>Stramenopiles</taxon>
        <taxon>Ochrophyta</taxon>
        <taxon>Bacillariophyta</taxon>
        <taxon>Coscinodiscophyceae</taxon>
        <taxon>Chaetocerotophycidae</taxon>
        <taxon>Chaetocerotales</taxon>
        <taxon>Chaetocerotaceae</taxon>
        <taxon>Chaetoceros</taxon>
    </lineage>
</organism>
<dbReference type="PROSITE" id="PS00108">
    <property type="entry name" value="PROTEIN_KINASE_ST"/>
    <property type="match status" value="1"/>
</dbReference>
<dbReference type="PANTHER" id="PTHR24056">
    <property type="entry name" value="CELL DIVISION PROTEIN KINASE"/>
    <property type="match status" value="1"/>
</dbReference>
<dbReference type="Gene3D" id="3.30.200.20">
    <property type="entry name" value="Phosphorylase Kinase, domain 1"/>
    <property type="match status" value="2"/>
</dbReference>
<evidence type="ECO:0000256" key="1">
    <source>
        <dbReference type="ARBA" id="ARBA00006485"/>
    </source>
</evidence>
<evidence type="ECO:0000256" key="3">
    <source>
        <dbReference type="ARBA" id="ARBA00022679"/>
    </source>
</evidence>
<feature type="binding site" evidence="11">
    <location>
        <position position="163"/>
    </location>
    <ligand>
        <name>ATP</name>
        <dbReference type="ChEBI" id="CHEBI:30616"/>
    </ligand>
</feature>
<dbReference type="GO" id="GO:0008353">
    <property type="term" value="F:RNA polymerase II CTD heptapeptide repeat kinase activity"/>
    <property type="evidence" value="ECO:0007669"/>
    <property type="project" value="TreeGrafter"/>
</dbReference>
<keyword evidence="2" id="KW-0723">Serine/threonine-protein kinase</keyword>
<feature type="compositionally biased region" description="Pro residues" evidence="12">
    <location>
        <begin position="764"/>
        <end position="776"/>
    </location>
</feature>
<dbReference type="GO" id="GO:0005634">
    <property type="term" value="C:nucleus"/>
    <property type="evidence" value="ECO:0007669"/>
    <property type="project" value="TreeGrafter"/>
</dbReference>
<feature type="compositionally biased region" description="Basic and acidic residues" evidence="12">
    <location>
        <begin position="734"/>
        <end position="761"/>
    </location>
</feature>
<dbReference type="EMBL" id="BLLK01000079">
    <property type="protein sequence ID" value="GFH62166.1"/>
    <property type="molecule type" value="Genomic_DNA"/>
</dbReference>
<keyword evidence="3" id="KW-0808">Transferase</keyword>
<feature type="compositionally biased region" description="Basic and acidic residues" evidence="12">
    <location>
        <begin position="561"/>
        <end position="669"/>
    </location>
</feature>
<dbReference type="GO" id="GO:0032968">
    <property type="term" value="P:positive regulation of transcription elongation by RNA polymerase II"/>
    <property type="evidence" value="ECO:0007669"/>
    <property type="project" value="TreeGrafter"/>
</dbReference>
<gene>
    <name evidence="14" type="ORF">CTEN210_18642</name>
</gene>
<evidence type="ECO:0000256" key="5">
    <source>
        <dbReference type="ARBA" id="ARBA00022777"/>
    </source>
</evidence>
<dbReference type="InterPro" id="IPR000719">
    <property type="entry name" value="Prot_kinase_dom"/>
</dbReference>
<feature type="compositionally biased region" description="Pro residues" evidence="12">
    <location>
        <begin position="39"/>
        <end position="49"/>
    </location>
</feature>
<feature type="compositionally biased region" description="Basic and acidic residues" evidence="12">
    <location>
        <begin position="779"/>
        <end position="788"/>
    </location>
</feature>
<dbReference type="Gene3D" id="1.10.510.10">
    <property type="entry name" value="Transferase(Phosphotransferase) domain 1"/>
    <property type="match status" value="1"/>
</dbReference>
<evidence type="ECO:0000313" key="14">
    <source>
        <dbReference type="EMBL" id="GFH62166.1"/>
    </source>
</evidence>
<feature type="compositionally biased region" description="Basic and acidic residues" evidence="12">
    <location>
        <begin position="437"/>
        <end position="448"/>
    </location>
</feature>
<dbReference type="GO" id="GO:0000307">
    <property type="term" value="C:cyclin-dependent protein kinase holoenzyme complex"/>
    <property type="evidence" value="ECO:0007669"/>
    <property type="project" value="TreeGrafter"/>
</dbReference>
<reference evidence="14 15" key="1">
    <citation type="journal article" date="2021" name="Sci. Rep.">
        <title>The genome of the diatom Chaetoceros tenuissimus carries an ancient integrated fragment of an extant virus.</title>
        <authorList>
            <person name="Hongo Y."/>
            <person name="Kimura K."/>
            <person name="Takaki Y."/>
            <person name="Yoshida Y."/>
            <person name="Baba S."/>
            <person name="Kobayashi G."/>
            <person name="Nagasaki K."/>
            <person name="Hano T."/>
            <person name="Tomaru Y."/>
        </authorList>
    </citation>
    <scope>NUCLEOTIDE SEQUENCE [LARGE SCALE GENOMIC DNA]</scope>
    <source>
        <strain evidence="14 15">NIES-3715</strain>
    </source>
</reference>
<feature type="region of interest" description="Disordered" evidence="12">
    <location>
        <begin position="218"/>
        <end position="248"/>
    </location>
</feature>
<sequence length="795" mass="93443">MNRNGGAMGPPAYGRQGPDYYNGGRGGPINDDPFYRRGPPGPNGPPPPHGHGYYEPDHRNGRDRPREREPPRGPPPQGYPPSHYEFHQQYPPQSFPNQEQLPQNQAQEKTPQPPTYFQKCIPQTRTIAHYKRILQIGEGTYGQVYKARQINHRGDEGRIVALKKIRLTSAAREEGIPKTVIREIKILKALKHDNMVQMLEVVSSKGCEWLDEEDEHKEDKKKRLLDEQQKDKKEKTSNNNNDQQSSEREKYTGNLFLVLEYISHDLSGVLDMGVRFTPVQSKCIFRQLLSVLQYMHEKRYVHRDLKSSNILIDERYKIKLADFGLARSLDDEFDLADQNKDRKFTNKVVTIWYRCPELLLGATDYDEKVDIWSAGCILAELLLGKALFPGTSDIEQLKLIFKMMGTPNSNWEGLNDYPKVKSNDKETAELLSNSSRPELRDKYGGDERFTSSPSSLALIERLLELDPRKRWKAKQALEAQYFRARPQAPTNPEELGTIPIKGESHEFQTKPIRKKAKLHAQKASMDAKKKGENEKEAYETAYREYLSKAAEKGVQESLEEDKEKSSKDDNSEKDRKGRKREREDSRDSRDRKDNERRSSRSRGESKSRDSEKRTEVSDDKKESNRSRDKEKSNEKDSRDKGRSYSRDRDEKDRKRSRRDSRDSSREKDRDRRRKERDRSRDRKDKSEKDRRDRKGKDESRRSRERDRDRRDRDRDSGRRSDRDRRDRRRRSHSRSRERSRRYEDERRRYDDRGPPRGDWGPRGDFPPPRDFPPPPGWRDGPRDGPSGRHHDRYRR</sequence>
<feature type="compositionally biased region" description="Basic and acidic residues" evidence="12">
    <location>
        <begin position="224"/>
        <end position="236"/>
    </location>
</feature>
<name>A0AAD3DF54_9STRA</name>
<evidence type="ECO:0000256" key="8">
    <source>
        <dbReference type="ARBA" id="ARBA00039612"/>
    </source>
</evidence>
<feature type="compositionally biased region" description="Polar residues" evidence="12">
    <location>
        <begin position="90"/>
        <end position="110"/>
    </location>
</feature>
<evidence type="ECO:0000256" key="6">
    <source>
        <dbReference type="ARBA" id="ARBA00022840"/>
    </source>
</evidence>
<keyword evidence="4 11" id="KW-0547">Nucleotide-binding</keyword>
<evidence type="ECO:0000256" key="10">
    <source>
        <dbReference type="ARBA" id="ARBA00042858"/>
    </source>
</evidence>
<dbReference type="SUPFAM" id="SSF56112">
    <property type="entry name" value="Protein kinase-like (PK-like)"/>
    <property type="match status" value="1"/>
</dbReference>
<dbReference type="InterPro" id="IPR017441">
    <property type="entry name" value="Protein_kinase_ATP_BS"/>
</dbReference>
<dbReference type="InterPro" id="IPR011009">
    <property type="entry name" value="Kinase-like_dom_sf"/>
</dbReference>
<keyword evidence="5" id="KW-0418">Kinase</keyword>
<dbReference type="InterPro" id="IPR008271">
    <property type="entry name" value="Ser/Thr_kinase_AS"/>
</dbReference>
<comment type="similarity">
    <text evidence="1">Belongs to the protein kinase superfamily. CMGC Ser/Thr protein kinase family. CDC2/CDKX subfamily.</text>
</comment>
<keyword evidence="15" id="KW-1185">Reference proteome</keyword>
<dbReference type="InterPro" id="IPR050108">
    <property type="entry name" value="CDK"/>
</dbReference>
<feature type="compositionally biased region" description="Basic and acidic residues" evidence="12">
    <location>
        <begin position="52"/>
        <end position="71"/>
    </location>
</feature>
<feature type="region of interest" description="Disordered" evidence="12">
    <location>
        <begin position="1"/>
        <end position="116"/>
    </location>
</feature>
<evidence type="ECO:0000256" key="9">
    <source>
        <dbReference type="ARBA" id="ARBA00041902"/>
    </source>
</evidence>